<gene>
    <name evidence="1" type="ORF">EDC35_101575</name>
</gene>
<name>A0A4R3NAS0_9GAMM</name>
<organism evidence="1 2">
    <name type="scientific">Thiobaca trueperi</name>
    <dbReference type="NCBI Taxonomy" id="127458"/>
    <lineage>
        <taxon>Bacteria</taxon>
        <taxon>Pseudomonadati</taxon>
        <taxon>Pseudomonadota</taxon>
        <taxon>Gammaproteobacteria</taxon>
        <taxon>Chromatiales</taxon>
        <taxon>Chromatiaceae</taxon>
        <taxon>Thiobaca</taxon>
    </lineage>
</organism>
<dbReference type="EMBL" id="SMAO01000001">
    <property type="protein sequence ID" value="TCT24253.1"/>
    <property type="molecule type" value="Genomic_DNA"/>
</dbReference>
<dbReference type="Proteomes" id="UP000295717">
    <property type="component" value="Unassembled WGS sequence"/>
</dbReference>
<dbReference type="AlphaFoldDB" id="A0A4R3NAS0"/>
<evidence type="ECO:0000313" key="1">
    <source>
        <dbReference type="EMBL" id="TCT24253.1"/>
    </source>
</evidence>
<accession>A0A4R3NAS0</accession>
<protein>
    <submittedName>
        <fullName evidence="1">Uncharacterized protein</fullName>
    </submittedName>
</protein>
<dbReference type="OrthoDB" id="8449553at2"/>
<reference evidence="1 2" key="1">
    <citation type="submission" date="2019-03" db="EMBL/GenBank/DDBJ databases">
        <title>Genomic Encyclopedia of Type Strains, Phase IV (KMG-IV): sequencing the most valuable type-strain genomes for metagenomic binning, comparative biology and taxonomic classification.</title>
        <authorList>
            <person name="Goeker M."/>
        </authorList>
    </citation>
    <scope>NUCLEOTIDE SEQUENCE [LARGE SCALE GENOMIC DNA]</scope>
    <source>
        <strain evidence="1 2">DSM 13587</strain>
    </source>
</reference>
<proteinExistence type="predicted"/>
<evidence type="ECO:0000313" key="2">
    <source>
        <dbReference type="Proteomes" id="UP000295717"/>
    </source>
</evidence>
<sequence length="115" mass="13063">MTHLTNNQYFHLLLGDIAMAMAIATYDQDYVVAERLTDYVPGRLRDDWLAQVTAADLRQRVVGLANAAMGSLQRLEQEELSAAATRYGIPIEAALAQEVADHFERRRNAVLRYRR</sequence>
<comment type="caution">
    <text evidence="1">The sequence shown here is derived from an EMBL/GenBank/DDBJ whole genome shotgun (WGS) entry which is preliminary data.</text>
</comment>
<keyword evidence="2" id="KW-1185">Reference proteome</keyword>
<dbReference type="RefSeq" id="WP_132975503.1">
    <property type="nucleotide sequence ID" value="NZ_SMAO01000001.1"/>
</dbReference>